<dbReference type="RefSeq" id="WP_068827219.1">
    <property type="nucleotide sequence ID" value="NZ_CP014224.1"/>
</dbReference>
<evidence type="ECO:0000259" key="1">
    <source>
        <dbReference type="Pfam" id="PF13472"/>
    </source>
</evidence>
<dbReference type="KEGG" id="wfu:AXE80_10935"/>
<evidence type="ECO:0000313" key="2">
    <source>
        <dbReference type="EMBL" id="ANW96758.1"/>
    </source>
</evidence>
<dbReference type="SUPFAM" id="SSF52266">
    <property type="entry name" value="SGNH hydrolase"/>
    <property type="match status" value="1"/>
</dbReference>
<dbReference type="InterPro" id="IPR013830">
    <property type="entry name" value="SGNH_hydro"/>
</dbReference>
<feature type="domain" description="SGNH hydrolase-type esterase" evidence="1">
    <location>
        <begin position="29"/>
        <end position="184"/>
    </location>
</feature>
<dbReference type="PANTHER" id="PTHR30383">
    <property type="entry name" value="THIOESTERASE 1/PROTEASE 1/LYSOPHOSPHOLIPASE L1"/>
    <property type="match status" value="1"/>
</dbReference>
<dbReference type="Proteomes" id="UP000092967">
    <property type="component" value="Chromosome"/>
</dbReference>
<dbReference type="OrthoDB" id="9790057at2"/>
<dbReference type="InterPro" id="IPR051532">
    <property type="entry name" value="Ester_Hydrolysis_Enzymes"/>
</dbReference>
<protein>
    <submittedName>
        <fullName evidence="2">GDSL family lipase</fullName>
    </submittedName>
</protein>
<gene>
    <name evidence="2" type="ORF">AXE80_10935</name>
</gene>
<dbReference type="InterPro" id="IPR036514">
    <property type="entry name" value="SGNH_hydro_sf"/>
</dbReference>
<evidence type="ECO:0000313" key="3">
    <source>
        <dbReference type="Proteomes" id="UP000092967"/>
    </source>
</evidence>
<reference evidence="2 3" key="1">
    <citation type="submission" date="2016-02" db="EMBL/GenBank/DDBJ databases">
        <authorList>
            <person name="Wen L."/>
            <person name="He K."/>
            <person name="Yang H."/>
        </authorList>
    </citation>
    <scope>NUCLEOTIDE SEQUENCE [LARGE SCALE GENOMIC DNA]</scope>
    <source>
        <strain evidence="2 3">CZ1127</strain>
    </source>
</reference>
<dbReference type="EMBL" id="CP014224">
    <property type="protein sequence ID" value="ANW96758.1"/>
    <property type="molecule type" value="Genomic_DNA"/>
</dbReference>
<accession>A0A1B1Y7P2</accession>
<dbReference type="GO" id="GO:0004622">
    <property type="term" value="F:phosphatidylcholine lysophospholipase activity"/>
    <property type="evidence" value="ECO:0007669"/>
    <property type="project" value="TreeGrafter"/>
</dbReference>
<keyword evidence="3" id="KW-1185">Reference proteome</keyword>
<dbReference type="Pfam" id="PF13472">
    <property type="entry name" value="Lipase_GDSL_2"/>
    <property type="match status" value="1"/>
</dbReference>
<organism evidence="2 3">
    <name type="scientific">Wenyingzhuangia fucanilytica</name>
    <dbReference type="NCBI Taxonomy" id="1790137"/>
    <lineage>
        <taxon>Bacteria</taxon>
        <taxon>Pseudomonadati</taxon>
        <taxon>Bacteroidota</taxon>
        <taxon>Flavobacteriia</taxon>
        <taxon>Flavobacteriales</taxon>
        <taxon>Flavobacteriaceae</taxon>
        <taxon>Wenyingzhuangia</taxon>
    </lineage>
</organism>
<dbReference type="PANTHER" id="PTHR30383:SF5">
    <property type="entry name" value="SGNH HYDROLASE-TYPE ESTERASE DOMAIN-CONTAINING PROTEIN"/>
    <property type="match status" value="1"/>
</dbReference>
<sequence length="202" mass="23688">MFWYHEELERIERKKKRLKHKPGLVFYGSSSFNLWNDIPKLFKEFTPFNVAFGGSTLAACSWFYKKNFKGLAPDAVMIYAGDNDLGDGRHPEEVVLFFRTLLFQIRQDYGNIPVTFVSIKPSPSRWYLEGSIRYTNSNIKKITKEDKNFYFVDIYEAMLDASGKPNNNYFIEDGLHLNKKGYKVWYDIIKNNKASFPLIEMS</sequence>
<dbReference type="STRING" id="1790137.AXE80_10935"/>
<dbReference type="Gene3D" id="3.40.50.1110">
    <property type="entry name" value="SGNH hydrolase"/>
    <property type="match status" value="1"/>
</dbReference>
<proteinExistence type="predicted"/>
<dbReference type="AlphaFoldDB" id="A0A1B1Y7P2"/>
<name>A0A1B1Y7P2_9FLAO</name>